<dbReference type="EMBL" id="CP123758">
    <property type="protein sequence ID" value="WGO82317.1"/>
    <property type="molecule type" value="Genomic_DNA"/>
</dbReference>
<name>A0ABY8NYI8_9GAMM</name>
<dbReference type="RefSeq" id="WP_280937044.1">
    <property type="nucleotide sequence ID" value="NZ_CP123758.1"/>
</dbReference>
<sequence>MNELKNCPFCGSDDIHIDSEKGLIDEEDEFYQIECWECESSTGWHFDLKEAIQAWNRRASNE</sequence>
<reference evidence="1 2" key="1">
    <citation type="submission" date="2023-04" db="EMBL/GenBank/DDBJ databases">
        <title>Genome dynamics across the evolutionary transition to endosymbiosis.</title>
        <authorList>
            <person name="Siozios S."/>
            <person name="Nadal-Jimenez P."/>
            <person name="Azagi T."/>
            <person name="Sprong H."/>
            <person name="Frost C.L."/>
            <person name="Parratt S.R."/>
            <person name="Taylor G."/>
            <person name="Brettell L."/>
            <person name="Lew K.C."/>
            <person name="Croft L."/>
            <person name="King K.C."/>
            <person name="Brockhurst M.A."/>
            <person name="Hypsa V."/>
            <person name="Novakova E."/>
            <person name="Darby A.C."/>
            <person name="Hurst G.D.D."/>
        </authorList>
    </citation>
    <scope>NUCLEOTIDE SEQUENCE [LARGE SCALE GENOMIC DNA]</scope>
    <source>
        <strain evidence="2">aApi_AU</strain>
        <plasmid evidence="1 2">paApi_AU2</plasmid>
    </source>
</reference>
<protein>
    <submittedName>
        <fullName evidence="1">Lar family restriction alleviation protein</fullName>
    </submittedName>
</protein>
<evidence type="ECO:0000313" key="2">
    <source>
        <dbReference type="Proteomes" id="UP001231859"/>
    </source>
</evidence>
<dbReference type="InterPro" id="IPR019908">
    <property type="entry name" value="Toxin_RalR"/>
</dbReference>
<proteinExistence type="predicted"/>
<geneLocation type="plasmid" evidence="1 2">
    <name>paApi_AU2</name>
</geneLocation>
<accession>A0ABY8NYI8</accession>
<organism evidence="1 2">
    <name type="scientific">Arsenophonus apicola</name>
    <dbReference type="NCBI Taxonomy" id="2879119"/>
    <lineage>
        <taxon>Bacteria</taxon>
        <taxon>Pseudomonadati</taxon>
        <taxon>Pseudomonadota</taxon>
        <taxon>Gammaproteobacteria</taxon>
        <taxon>Enterobacterales</taxon>
        <taxon>Morganellaceae</taxon>
        <taxon>Arsenophonus</taxon>
    </lineage>
</organism>
<evidence type="ECO:0000313" key="1">
    <source>
        <dbReference type="EMBL" id="WGO82317.1"/>
    </source>
</evidence>
<keyword evidence="1" id="KW-0614">Plasmid</keyword>
<dbReference type="Pfam" id="PF14354">
    <property type="entry name" value="Lar_restr_allev"/>
    <property type="match status" value="1"/>
</dbReference>
<keyword evidence="2" id="KW-1185">Reference proteome</keyword>
<dbReference type="Proteomes" id="UP001231859">
    <property type="component" value="Plasmid paApi_AU2"/>
</dbReference>
<gene>
    <name evidence="1" type="ORF">QG404_01220</name>
</gene>
<dbReference type="NCBIfam" id="TIGR03655">
    <property type="entry name" value="anti_R_Lar"/>
    <property type="match status" value="1"/>
</dbReference>